<evidence type="ECO:0000256" key="4">
    <source>
        <dbReference type="ARBA" id="ARBA00022862"/>
    </source>
</evidence>
<keyword evidence="7" id="KW-0676">Redox-active center</keyword>
<comment type="subunit">
    <text evidence="1">Monomer.</text>
</comment>
<name>A0A381R7Q0_9ZZZZ</name>
<dbReference type="InterPro" id="IPR024706">
    <property type="entry name" value="Peroxiredoxin_AhpC-typ"/>
</dbReference>
<evidence type="ECO:0000256" key="1">
    <source>
        <dbReference type="ARBA" id="ARBA00011245"/>
    </source>
</evidence>
<keyword evidence="3" id="KW-0575">Peroxidase</keyword>
<evidence type="ECO:0000256" key="3">
    <source>
        <dbReference type="ARBA" id="ARBA00022559"/>
    </source>
</evidence>
<dbReference type="GO" id="GO:0045454">
    <property type="term" value="P:cell redox homeostasis"/>
    <property type="evidence" value="ECO:0007669"/>
    <property type="project" value="TreeGrafter"/>
</dbReference>
<proteinExistence type="inferred from homology"/>
<dbReference type="EC" id="1.11.1.24" evidence="2"/>
<keyword evidence="4" id="KW-0049">Antioxidant</keyword>
<evidence type="ECO:0000256" key="9">
    <source>
        <dbReference type="ARBA" id="ARBA00038489"/>
    </source>
</evidence>
<dbReference type="PIRSF" id="PIRSF000239">
    <property type="entry name" value="AHPC"/>
    <property type="match status" value="1"/>
</dbReference>
<evidence type="ECO:0000256" key="5">
    <source>
        <dbReference type="ARBA" id="ARBA00023002"/>
    </source>
</evidence>
<evidence type="ECO:0000256" key="11">
    <source>
        <dbReference type="SAM" id="MobiDB-lite"/>
    </source>
</evidence>
<evidence type="ECO:0000256" key="6">
    <source>
        <dbReference type="ARBA" id="ARBA00023157"/>
    </source>
</evidence>
<evidence type="ECO:0000313" key="13">
    <source>
        <dbReference type="EMBL" id="SUZ87610.1"/>
    </source>
</evidence>
<feature type="region of interest" description="Disordered" evidence="11">
    <location>
        <begin position="1"/>
        <end position="21"/>
    </location>
</feature>
<dbReference type="InterPro" id="IPR013766">
    <property type="entry name" value="Thioredoxin_domain"/>
</dbReference>
<dbReference type="InterPro" id="IPR000866">
    <property type="entry name" value="AhpC/TSA"/>
</dbReference>
<dbReference type="PANTHER" id="PTHR42801">
    <property type="entry name" value="THIOREDOXIN-DEPENDENT PEROXIDE REDUCTASE"/>
    <property type="match status" value="1"/>
</dbReference>
<evidence type="ECO:0000256" key="7">
    <source>
        <dbReference type="ARBA" id="ARBA00023284"/>
    </source>
</evidence>
<accession>A0A381R7Q0</accession>
<dbReference type="PANTHER" id="PTHR42801:SF4">
    <property type="entry name" value="AHPC_TSA FAMILY PROTEIN"/>
    <property type="match status" value="1"/>
</dbReference>
<comment type="similarity">
    <text evidence="9">Belongs to the peroxiredoxin family. BCP/PrxQ subfamily.</text>
</comment>
<comment type="catalytic activity">
    <reaction evidence="10">
        <text>a hydroperoxide + [thioredoxin]-dithiol = an alcohol + [thioredoxin]-disulfide + H2O</text>
        <dbReference type="Rhea" id="RHEA:62620"/>
        <dbReference type="Rhea" id="RHEA-COMP:10698"/>
        <dbReference type="Rhea" id="RHEA-COMP:10700"/>
        <dbReference type="ChEBI" id="CHEBI:15377"/>
        <dbReference type="ChEBI" id="CHEBI:29950"/>
        <dbReference type="ChEBI" id="CHEBI:30879"/>
        <dbReference type="ChEBI" id="CHEBI:35924"/>
        <dbReference type="ChEBI" id="CHEBI:50058"/>
        <dbReference type="EC" id="1.11.1.24"/>
    </reaction>
</comment>
<gene>
    <name evidence="13" type="ORF">METZ01_LOCUS40464</name>
</gene>
<dbReference type="CDD" id="cd03017">
    <property type="entry name" value="PRX_BCP"/>
    <property type="match status" value="1"/>
</dbReference>
<evidence type="ECO:0000256" key="10">
    <source>
        <dbReference type="ARBA" id="ARBA00049091"/>
    </source>
</evidence>
<dbReference type="EMBL" id="UINC01001732">
    <property type="protein sequence ID" value="SUZ87610.1"/>
    <property type="molecule type" value="Genomic_DNA"/>
</dbReference>
<dbReference type="PROSITE" id="PS51352">
    <property type="entry name" value="THIOREDOXIN_2"/>
    <property type="match status" value="1"/>
</dbReference>
<feature type="compositionally biased region" description="Low complexity" evidence="11">
    <location>
        <begin position="7"/>
        <end position="21"/>
    </location>
</feature>
<reference evidence="13" key="1">
    <citation type="submission" date="2018-05" db="EMBL/GenBank/DDBJ databases">
        <authorList>
            <person name="Lanie J.A."/>
            <person name="Ng W.-L."/>
            <person name="Kazmierczak K.M."/>
            <person name="Andrzejewski T.M."/>
            <person name="Davidsen T.M."/>
            <person name="Wayne K.J."/>
            <person name="Tettelin H."/>
            <person name="Glass J.I."/>
            <person name="Rusch D."/>
            <person name="Podicherti R."/>
            <person name="Tsui H.-C.T."/>
            <person name="Winkler M.E."/>
        </authorList>
    </citation>
    <scope>NUCLEOTIDE SEQUENCE</scope>
</reference>
<organism evidence="13">
    <name type="scientific">marine metagenome</name>
    <dbReference type="NCBI Taxonomy" id="408172"/>
    <lineage>
        <taxon>unclassified sequences</taxon>
        <taxon>metagenomes</taxon>
        <taxon>ecological metagenomes</taxon>
    </lineage>
</organism>
<dbReference type="GO" id="GO:0034599">
    <property type="term" value="P:cellular response to oxidative stress"/>
    <property type="evidence" value="ECO:0007669"/>
    <property type="project" value="TreeGrafter"/>
</dbReference>
<dbReference type="SUPFAM" id="SSF52833">
    <property type="entry name" value="Thioredoxin-like"/>
    <property type="match status" value="1"/>
</dbReference>
<dbReference type="FunFam" id="3.40.30.10:FF:000007">
    <property type="entry name" value="Thioredoxin-dependent thiol peroxidase"/>
    <property type="match status" value="1"/>
</dbReference>
<dbReference type="GO" id="GO:0008379">
    <property type="term" value="F:thioredoxin peroxidase activity"/>
    <property type="evidence" value="ECO:0007669"/>
    <property type="project" value="TreeGrafter"/>
</dbReference>
<keyword evidence="5" id="KW-0560">Oxidoreductase</keyword>
<protein>
    <recommendedName>
        <fullName evidence="2">thioredoxin-dependent peroxiredoxin</fullName>
        <ecNumber evidence="2">1.11.1.24</ecNumber>
    </recommendedName>
    <alternativeName>
        <fullName evidence="8">Thioredoxin peroxidase</fullName>
    </alternativeName>
</protein>
<evidence type="ECO:0000256" key="2">
    <source>
        <dbReference type="ARBA" id="ARBA00013017"/>
    </source>
</evidence>
<dbReference type="NCBIfam" id="NF006960">
    <property type="entry name" value="PRK09437.1"/>
    <property type="match status" value="1"/>
</dbReference>
<dbReference type="Pfam" id="PF00578">
    <property type="entry name" value="AhpC-TSA"/>
    <property type="match status" value="1"/>
</dbReference>
<dbReference type="GO" id="GO:0005737">
    <property type="term" value="C:cytoplasm"/>
    <property type="evidence" value="ECO:0007669"/>
    <property type="project" value="TreeGrafter"/>
</dbReference>
<dbReference type="AlphaFoldDB" id="A0A381R7Q0"/>
<sequence length="155" mass="16743">MSNDLSTGDAAPDFTTTTDTGETLSLSDLRGKKVVLYFYPKDDTPGCTKQACGFRDSYADFEAHGALVFGVSPQGEGSHAKFRAKYDLPFTLLVDEDHAIAETYGVWGEKKMYGRSYMGVTRSHFVIDEAGIIVDAQAKISPKESPTKALASVSG</sequence>
<evidence type="ECO:0000256" key="8">
    <source>
        <dbReference type="ARBA" id="ARBA00032824"/>
    </source>
</evidence>
<dbReference type="InterPro" id="IPR050924">
    <property type="entry name" value="Peroxiredoxin_BCP/PrxQ"/>
</dbReference>
<evidence type="ECO:0000259" key="12">
    <source>
        <dbReference type="PROSITE" id="PS51352"/>
    </source>
</evidence>
<dbReference type="InterPro" id="IPR036249">
    <property type="entry name" value="Thioredoxin-like_sf"/>
</dbReference>
<feature type="domain" description="Thioredoxin" evidence="12">
    <location>
        <begin position="5"/>
        <end position="155"/>
    </location>
</feature>
<keyword evidence="6" id="KW-1015">Disulfide bond</keyword>
<dbReference type="Gene3D" id="3.40.30.10">
    <property type="entry name" value="Glutaredoxin"/>
    <property type="match status" value="1"/>
</dbReference>